<dbReference type="RefSeq" id="XP_018074879.1">
    <property type="nucleotide sequence ID" value="XM_018214467.1"/>
</dbReference>
<dbReference type="EMBL" id="KQ947409">
    <property type="protein sequence ID" value="KUJ20524.1"/>
    <property type="molecule type" value="Genomic_DNA"/>
</dbReference>
<sequence>MSRRVLQPQANICQFCDFMIAQKPLVRPQFRPQRSVYPTRTFSTGRRICSQKPSNTSSSTSRGEKEAVASTSSQAQKVNSTKRSVVELENAIGEVRQTCNSLLNLERIPSEGDTLYVLGKCEAMAKLITLDDTIPVKSGRDGAASALLSLDESDPKRISVANISSGLRQMADELSNLAYAVMKFPPVFISPQVLQLYVEIQEILGKPETLPEVLLLYASKPFPQEGSSPIRYNKQNPNKVANAVPLAVADHALQTAIRAKNLTAAMDIIEMSYCTKAFHRAKFVRKGLLPATGLAVTPVAAYSLASQLSLLQTTMDSAMATQVAFAGILAYVGLTATVGVVAVTTANDQMDRVTWAQGVPLRERWIREEERAAIDKVAGAWGFREIWRRGEEEGEDWDLIKEWVGRRAMMLDRVELMAGME</sequence>
<dbReference type="OrthoDB" id="5360701at2759"/>
<gene>
    <name evidence="3" type="ORF">LY89DRAFT_682248</name>
</gene>
<dbReference type="Proteomes" id="UP000070700">
    <property type="component" value="Unassembled WGS sequence"/>
</dbReference>
<feature type="transmembrane region" description="Helical" evidence="2">
    <location>
        <begin position="288"/>
        <end position="311"/>
    </location>
</feature>
<protein>
    <submittedName>
        <fullName evidence="3">Uncharacterized protein</fullName>
    </submittedName>
</protein>
<organism evidence="3 4">
    <name type="scientific">Mollisia scopiformis</name>
    <name type="common">Conifer needle endophyte fungus</name>
    <name type="synonym">Phialocephala scopiformis</name>
    <dbReference type="NCBI Taxonomy" id="149040"/>
    <lineage>
        <taxon>Eukaryota</taxon>
        <taxon>Fungi</taxon>
        <taxon>Dikarya</taxon>
        <taxon>Ascomycota</taxon>
        <taxon>Pezizomycotina</taxon>
        <taxon>Leotiomycetes</taxon>
        <taxon>Helotiales</taxon>
        <taxon>Mollisiaceae</taxon>
        <taxon>Mollisia</taxon>
    </lineage>
</organism>
<keyword evidence="2" id="KW-0472">Membrane</keyword>
<keyword evidence="2" id="KW-1133">Transmembrane helix</keyword>
<keyword evidence="4" id="KW-1185">Reference proteome</keyword>
<keyword evidence="2" id="KW-0812">Transmembrane</keyword>
<evidence type="ECO:0000313" key="3">
    <source>
        <dbReference type="EMBL" id="KUJ20524.1"/>
    </source>
</evidence>
<feature type="region of interest" description="Disordered" evidence="1">
    <location>
        <begin position="41"/>
        <end position="80"/>
    </location>
</feature>
<feature type="transmembrane region" description="Helical" evidence="2">
    <location>
        <begin position="323"/>
        <end position="343"/>
    </location>
</feature>
<proteinExistence type="predicted"/>
<evidence type="ECO:0000256" key="2">
    <source>
        <dbReference type="SAM" id="Phobius"/>
    </source>
</evidence>
<dbReference type="InParanoid" id="A0A194XK87"/>
<feature type="compositionally biased region" description="Polar residues" evidence="1">
    <location>
        <begin position="69"/>
        <end position="80"/>
    </location>
</feature>
<evidence type="ECO:0000256" key="1">
    <source>
        <dbReference type="SAM" id="MobiDB-lite"/>
    </source>
</evidence>
<dbReference type="AlphaFoldDB" id="A0A194XK87"/>
<accession>A0A194XK87</accession>
<name>A0A194XK87_MOLSC</name>
<dbReference type="GeneID" id="28824193"/>
<dbReference type="KEGG" id="psco:LY89DRAFT_682248"/>
<evidence type="ECO:0000313" key="4">
    <source>
        <dbReference type="Proteomes" id="UP000070700"/>
    </source>
</evidence>
<reference evidence="3 4" key="1">
    <citation type="submission" date="2015-10" db="EMBL/GenBank/DDBJ databases">
        <title>Full genome of DAOMC 229536 Phialocephala scopiformis, a fungal endophyte of spruce producing the potent anti-insectan compound rugulosin.</title>
        <authorList>
            <consortium name="DOE Joint Genome Institute"/>
            <person name="Walker A.K."/>
            <person name="Frasz S.L."/>
            <person name="Seifert K.A."/>
            <person name="Miller J.D."/>
            <person name="Mondo S.J."/>
            <person name="Labutti K."/>
            <person name="Lipzen A."/>
            <person name="Dockter R."/>
            <person name="Kennedy M."/>
            <person name="Grigoriev I.V."/>
            <person name="Spatafora J.W."/>
        </authorList>
    </citation>
    <scope>NUCLEOTIDE SEQUENCE [LARGE SCALE GENOMIC DNA]</scope>
    <source>
        <strain evidence="3 4">CBS 120377</strain>
    </source>
</reference>